<evidence type="ECO:0000313" key="3">
    <source>
        <dbReference type="EMBL" id="STZ14304.1"/>
    </source>
</evidence>
<dbReference type="EMBL" id="MUXU01000035">
    <property type="protein sequence ID" value="OOR89921.1"/>
    <property type="molecule type" value="Genomic_DNA"/>
</dbReference>
<accession>A0A1T0A3K2</accession>
<evidence type="ECO:0000313" key="2">
    <source>
        <dbReference type="EMBL" id="OOR89921.1"/>
    </source>
</evidence>
<organism evidence="2 4">
    <name type="scientific">Moraxella caviae</name>
    <dbReference type="NCBI Taxonomy" id="34060"/>
    <lineage>
        <taxon>Bacteria</taxon>
        <taxon>Pseudomonadati</taxon>
        <taxon>Pseudomonadota</taxon>
        <taxon>Gammaproteobacteria</taxon>
        <taxon>Moraxellales</taxon>
        <taxon>Moraxellaceae</taxon>
        <taxon>Moraxella</taxon>
    </lineage>
</organism>
<dbReference type="OrthoDB" id="8856546at2"/>
<gene>
    <name evidence="2" type="ORF">B0181_05790</name>
    <name evidence="3" type="ORF">NCTC10293_01897</name>
</gene>
<keyword evidence="4" id="KW-1185">Reference proteome</keyword>
<dbReference type="Proteomes" id="UP000255279">
    <property type="component" value="Unassembled WGS sequence"/>
</dbReference>
<protein>
    <recommendedName>
        <fullName evidence="6">Surface antigen</fullName>
    </recommendedName>
</protein>
<reference evidence="3 5" key="2">
    <citation type="submission" date="2018-06" db="EMBL/GenBank/DDBJ databases">
        <authorList>
            <consortium name="Pathogen Informatics"/>
            <person name="Doyle S."/>
        </authorList>
    </citation>
    <scope>NUCLEOTIDE SEQUENCE [LARGE SCALE GENOMIC DNA]</scope>
    <source>
        <strain evidence="3 5">NCTC10293</strain>
    </source>
</reference>
<dbReference type="STRING" id="34060.B0181_05790"/>
<dbReference type="AlphaFoldDB" id="A0A1T0A3K2"/>
<evidence type="ECO:0000313" key="5">
    <source>
        <dbReference type="Proteomes" id="UP000255279"/>
    </source>
</evidence>
<evidence type="ECO:0008006" key="6">
    <source>
        <dbReference type="Google" id="ProtNLM"/>
    </source>
</evidence>
<evidence type="ECO:0000256" key="1">
    <source>
        <dbReference type="SAM" id="SignalP"/>
    </source>
</evidence>
<dbReference type="Proteomes" id="UP000190435">
    <property type="component" value="Unassembled WGS sequence"/>
</dbReference>
<proteinExistence type="predicted"/>
<reference evidence="2 4" key="1">
    <citation type="submission" date="2017-02" db="EMBL/GenBank/DDBJ databases">
        <title>Draft genome sequence of Moraxella caviae CCUG 355 type strain.</title>
        <authorList>
            <person name="Engstrom-Jakobsson H."/>
            <person name="Salva-Serra F."/>
            <person name="Thorell K."/>
            <person name="Gonzales-Siles L."/>
            <person name="Karlsson R."/>
            <person name="Boulund F."/>
            <person name="Engstrand L."/>
            <person name="Moore E."/>
        </authorList>
    </citation>
    <scope>NUCLEOTIDE SEQUENCE [LARGE SCALE GENOMIC DNA]</scope>
    <source>
        <strain evidence="2 4">CCUG 355</strain>
    </source>
</reference>
<sequence length="196" mass="21654">MKTKVMALGMAVAMSLAAMESQASFWDKVGQGLGVVNKTLGVITGNTATTESHRSDKVFARASDTQLEQIAKVVQTRTGRADIDQTLNEAQDNIFEMILKASCSDNWRLNFGRIQSPEEEWLSRDGVGSKMVHHPKDRCATVQSMGSFAKPAKNIIEFKIIYASDISGEANSCKAKLRDQYGTGEWLVSEHFCTWN</sequence>
<name>A0A1T0A3K2_9GAMM</name>
<dbReference type="EMBL" id="UGQE01000004">
    <property type="protein sequence ID" value="STZ14304.1"/>
    <property type="molecule type" value="Genomic_DNA"/>
</dbReference>
<dbReference type="RefSeq" id="WP_078276559.1">
    <property type="nucleotide sequence ID" value="NZ_MUXU01000035.1"/>
</dbReference>
<keyword evidence="1" id="KW-0732">Signal</keyword>
<evidence type="ECO:0000313" key="4">
    <source>
        <dbReference type="Proteomes" id="UP000190435"/>
    </source>
</evidence>
<feature type="signal peptide" evidence="1">
    <location>
        <begin position="1"/>
        <end position="23"/>
    </location>
</feature>
<feature type="chain" id="PRO_5044062786" description="Surface antigen" evidence="1">
    <location>
        <begin position="24"/>
        <end position="196"/>
    </location>
</feature>